<evidence type="ECO:0000313" key="1">
    <source>
        <dbReference type="EMBL" id="CAI9941904.1"/>
    </source>
</evidence>
<dbReference type="EMBL" id="CAXDID020000030">
    <property type="protein sequence ID" value="CAL5993385.1"/>
    <property type="molecule type" value="Genomic_DNA"/>
</dbReference>
<reference evidence="2 3" key="2">
    <citation type="submission" date="2024-07" db="EMBL/GenBank/DDBJ databases">
        <authorList>
            <person name="Akdeniz Z."/>
        </authorList>
    </citation>
    <scope>NUCLEOTIDE SEQUENCE [LARGE SCALE GENOMIC DNA]</scope>
</reference>
<dbReference type="Gene3D" id="3.80.10.10">
    <property type="entry name" value="Ribonuclease Inhibitor"/>
    <property type="match status" value="1"/>
</dbReference>
<dbReference type="Proteomes" id="UP001642409">
    <property type="component" value="Unassembled WGS sequence"/>
</dbReference>
<proteinExistence type="predicted"/>
<evidence type="ECO:0000313" key="2">
    <source>
        <dbReference type="EMBL" id="CAL5993385.1"/>
    </source>
</evidence>
<sequence length="137" mass="16290">MINDISTIGNLKKLDHLNISKNQIVHVNSLVGNINLTYLDAKFNYIEDFSLLDCENNLISFKEDQTKPKKQQIHLSLRIQQIHEQQRRQHEIYHQISQFKYKSKLMCERTQNIYSQLFINMSQRLVRLFGGIIQNDQ</sequence>
<dbReference type="AlphaFoldDB" id="A0AA86U5N9"/>
<gene>
    <name evidence="2" type="ORF">HINF_LOCUS13038</name>
    <name evidence="1" type="ORF">HINF_LOCUS29549</name>
</gene>
<keyword evidence="3" id="KW-1185">Reference proteome</keyword>
<accession>A0AA86U5N9</accession>
<reference evidence="1" key="1">
    <citation type="submission" date="2023-06" db="EMBL/GenBank/DDBJ databases">
        <authorList>
            <person name="Kurt Z."/>
        </authorList>
    </citation>
    <scope>NUCLEOTIDE SEQUENCE</scope>
</reference>
<name>A0AA86U5N9_9EUKA</name>
<dbReference type="SUPFAM" id="SSF52075">
    <property type="entry name" value="Outer arm dynein light chain 1"/>
    <property type="match status" value="1"/>
</dbReference>
<evidence type="ECO:0000313" key="3">
    <source>
        <dbReference type="Proteomes" id="UP001642409"/>
    </source>
</evidence>
<protein>
    <submittedName>
        <fullName evidence="1">Leucine-rich repeat domain superfamily</fullName>
    </submittedName>
    <submittedName>
        <fullName evidence="2">Leucine-rich_repeat domain superfamily</fullName>
    </submittedName>
</protein>
<dbReference type="EMBL" id="CATOUU010000697">
    <property type="protein sequence ID" value="CAI9941904.1"/>
    <property type="molecule type" value="Genomic_DNA"/>
</dbReference>
<organism evidence="1">
    <name type="scientific">Hexamita inflata</name>
    <dbReference type="NCBI Taxonomy" id="28002"/>
    <lineage>
        <taxon>Eukaryota</taxon>
        <taxon>Metamonada</taxon>
        <taxon>Diplomonadida</taxon>
        <taxon>Hexamitidae</taxon>
        <taxon>Hexamitinae</taxon>
        <taxon>Hexamita</taxon>
    </lineage>
</organism>
<dbReference type="InterPro" id="IPR032675">
    <property type="entry name" value="LRR_dom_sf"/>
</dbReference>
<comment type="caution">
    <text evidence="1">The sequence shown here is derived from an EMBL/GenBank/DDBJ whole genome shotgun (WGS) entry which is preliminary data.</text>
</comment>